<evidence type="ECO:0000313" key="3">
    <source>
        <dbReference type="WBParaSite" id="Gr19_v10_g2405.t1"/>
    </source>
</evidence>
<keyword evidence="2" id="KW-1185">Reference proteome</keyword>
<proteinExistence type="predicted"/>
<dbReference type="Proteomes" id="UP000887572">
    <property type="component" value="Unplaced"/>
</dbReference>
<feature type="signal peptide" evidence="1">
    <location>
        <begin position="1"/>
        <end position="21"/>
    </location>
</feature>
<name>A0A914HP58_GLORO</name>
<sequence length="93" mass="10786">MNIYWNFAFLFLIFQPVLILSEGIEANFSLSQMSLLLYKMDEFLASKCIMNKSAFMKMRMFILSADVEVHFSLSQMSLFLNKMDGFLASKLFG</sequence>
<reference evidence="3" key="1">
    <citation type="submission" date="2022-11" db="UniProtKB">
        <authorList>
            <consortium name="WormBaseParasite"/>
        </authorList>
    </citation>
    <scope>IDENTIFICATION</scope>
</reference>
<feature type="chain" id="PRO_5037271723" evidence="1">
    <location>
        <begin position="22"/>
        <end position="93"/>
    </location>
</feature>
<evidence type="ECO:0000256" key="1">
    <source>
        <dbReference type="SAM" id="SignalP"/>
    </source>
</evidence>
<protein>
    <submittedName>
        <fullName evidence="3">Secreted protein</fullName>
    </submittedName>
</protein>
<evidence type="ECO:0000313" key="2">
    <source>
        <dbReference type="Proteomes" id="UP000887572"/>
    </source>
</evidence>
<organism evidence="2 3">
    <name type="scientific">Globodera rostochiensis</name>
    <name type="common">Golden nematode worm</name>
    <name type="synonym">Heterodera rostochiensis</name>
    <dbReference type="NCBI Taxonomy" id="31243"/>
    <lineage>
        <taxon>Eukaryota</taxon>
        <taxon>Metazoa</taxon>
        <taxon>Ecdysozoa</taxon>
        <taxon>Nematoda</taxon>
        <taxon>Chromadorea</taxon>
        <taxon>Rhabditida</taxon>
        <taxon>Tylenchina</taxon>
        <taxon>Tylenchomorpha</taxon>
        <taxon>Tylenchoidea</taxon>
        <taxon>Heteroderidae</taxon>
        <taxon>Heteroderinae</taxon>
        <taxon>Globodera</taxon>
    </lineage>
</organism>
<keyword evidence="1" id="KW-0732">Signal</keyword>
<dbReference type="WBParaSite" id="Gr19_v10_g2405.t1">
    <property type="protein sequence ID" value="Gr19_v10_g2405.t1"/>
    <property type="gene ID" value="Gr19_v10_g2405"/>
</dbReference>
<dbReference type="AlphaFoldDB" id="A0A914HP58"/>
<accession>A0A914HP58</accession>